<dbReference type="Gene3D" id="3.60.21.10">
    <property type="match status" value="1"/>
</dbReference>
<proteinExistence type="predicted"/>
<dbReference type="InterPro" id="IPR029052">
    <property type="entry name" value="Metallo-depent_PP-like"/>
</dbReference>
<dbReference type="AlphaFoldDB" id="A0AAN7KIY1"/>
<accession>A0AAN7KIY1</accession>
<organism evidence="1 2">
    <name type="scientific">Trapa incisa</name>
    <dbReference type="NCBI Taxonomy" id="236973"/>
    <lineage>
        <taxon>Eukaryota</taxon>
        <taxon>Viridiplantae</taxon>
        <taxon>Streptophyta</taxon>
        <taxon>Embryophyta</taxon>
        <taxon>Tracheophyta</taxon>
        <taxon>Spermatophyta</taxon>
        <taxon>Magnoliopsida</taxon>
        <taxon>eudicotyledons</taxon>
        <taxon>Gunneridae</taxon>
        <taxon>Pentapetalae</taxon>
        <taxon>rosids</taxon>
        <taxon>malvids</taxon>
        <taxon>Myrtales</taxon>
        <taxon>Lythraceae</taxon>
        <taxon>Trapa</taxon>
    </lineage>
</organism>
<dbReference type="EMBL" id="JAXIOK010000006">
    <property type="protein sequence ID" value="KAK4768174.1"/>
    <property type="molecule type" value="Genomic_DNA"/>
</dbReference>
<dbReference type="Proteomes" id="UP001345219">
    <property type="component" value="Chromosome 3"/>
</dbReference>
<protein>
    <submittedName>
        <fullName evidence="1">Uncharacterized protein</fullName>
    </submittedName>
</protein>
<comment type="caution">
    <text evidence="1">The sequence shown here is derived from an EMBL/GenBank/DDBJ whole genome shotgun (WGS) entry which is preliminary data.</text>
</comment>
<name>A0AAN7KIY1_9MYRT</name>
<keyword evidence="2" id="KW-1185">Reference proteome</keyword>
<reference evidence="1 2" key="1">
    <citation type="journal article" date="2023" name="Hortic Res">
        <title>Pangenome of water caltrop reveals structural variations and asymmetric subgenome divergence after allopolyploidization.</title>
        <authorList>
            <person name="Zhang X."/>
            <person name="Chen Y."/>
            <person name="Wang L."/>
            <person name="Yuan Y."/>
            <person name="Fang M."/>
            <person name="Shi L."/>
            <person name="Lu R."/>
            <person name="Comes H.P."/>
            <person name="Ma Y."/>
            <person name="Chen Y."/>
            <person name="Huang G."/>
            <person name="Zhou Y."/>
            <person name="Zheng Z."/>
            <person name="Qiu Y."/>
        </authorList>
    </citation>
    <scope>NUCLEOTIDE SEQUENCE [LARGE SCALE GENOMIC DNA]</scope>
    <source>
        <tissue evidence="1">Roots</tissue>
    </source>
</reference>
<evidence type="ECO:0000313" key="2">
    <source>
        <dbReference type="Proteomes" id="UP001345219"/>
    </source>
</evidence>
<gene>
    <name evidence="1" type="ORF">SAY87_003315</name>
</gene>
<evidence type="ECO:0000313" key="1">
    <source>
        <dbReference type="EMBL" id="KAK4768174.1"/>
    </source>
</evidence>
<sequence>MLPMEAQENNVDFYTNGHDHCLEHIEDSESGGICERALQVMDELCGSEEGRDKAYCNYLTVALLVKIMTGSGADEYVLFLDPVEAGESQETG</sequence>